<dbReference type="PROSITE" id="PS51708">
    <property type="entry name" value="CHAD"/>
    <property type="match status" value="1"/>
</dbReference>
<dbReference type="PANTHER" id="PTHR39339">
    <property type="entry name" value="SLR1444 PROTEIN"/>
    <property type="match status" value="1"/>
</dbReference>
<name>A0A562J3B5_9GAMM</name>
<dbReference type="PANTHER" id="PTHR39339:SF1">
    <property type="entry name" value="CHAD DOMAIN-CONTAINING PROTEIN"/>
    <property type="match status" value="1"/>
</dbReference>
<evidence type="ECO:0000313" key="3">
    <source>
        <dbReference type="Proteomes" id="UP000319627"/>
    </source>
</evidence>
<dbReference type="Pfam" id="PF05235">
    <property type="entry name" value="CHAD"/>
    <property type="match status" value="1"/>
</dbReference>
<dbReference type="EMBL" id="VLKG01000001">
    <property type="protein sequence ID" value="TWH77315.1"/>
    <property type="molecule type" value="Genomic_DNA"/>
</dbReference>
<dbReference type="SMART" id="SM00880">
    <property type="entry name" value="CHAD"/>
    <property type="match status" value="1"/>
</dbReference>
<dbReference type="AlphaFoldDB" id="A0A562J3B5"/>
<comment type="caution">
    <text evidence="2">The sequence shown here is derived from an EMBL/GenBank/DDBJ whole genome shotgun (WGS) entry which is preliminary data.</text>
</comment>
<keyword evidence="3" id="KW-1185">Reference proteome</keyword>
<evidence type="ECO:0000259" key="1">
    <source>
        <dbReference type="PROSITE" id="PS51708"/>
    </source>
</evidence>
<dbReference type="SUPFAM" id="SSF55154">
    <property type="entry name" value="CYTH-like phosphatases"/>
    <property type="match status" value="1"/>
</dbReference>
<gene>
    <name evidence="2" type="ORF">LX59_00223</name>
</gene>
<dbReference type="InterPro" id="IPR007899">
    <property type="entry name" value="CHAD_dom"/>
</dbReference>
<dbReference type="InterPro" id="IPR033469">
    <property type="entry name" value="CYTH-like_dom_sf"/>
</dbReference>
<organism evidence="2 3">
    <name type="scientific">Azomonas agilis</name>
    <dbReference type="NCBI Taxonomy" id="116849"/>
    <lineage>
        <taxon>Bacteria</taxon>
        <taxon>Pseudomonadati</taxon>
        <taxon>Pseudomonadota</taxon>
        <taxon>Gammaproteobacteria</taxon>
        <taxon>Pseudomonadales</taxon>
        <taxon>Pseudomonadaceae</taxon>
        <taxon>Azomonas</taxon>
    </lineage>
</organism>
<reference evidence="2 3" key="1">
    <citation type="submission" date="2019-07" db="EMBL/GenBank/DDBJ databases">
        <title>Genomic Encyclopedia of Type Strains, Phase I: the one thousand microbial genomes (KMG-I) project.</title>
        <authorList>
            <person name="Kyrpides N."/>
        </authorList>
    </citation>
    <scope>NUCLEOTIDE SEQUENCE [LARGE SCALE GENOMIC DNA]</scope>
    <source>
        <strain evidence="2 3">DSM 375</strain>
    </source>
</reference>
<dbReference type="InterPro" id="IPR038186">
    <property type="entry name" value="CHAD_dom_sf"/>
</dbReference>
<dbReference type="Proteomes" id="UP000319627">
    <property type="component" value="Unassembled WGS sequence"/>
</dbReference>
<accession>A0A562J3B5</accession>
<protein>
    <submittedName>
        <fullName evidence="2">CHAD domain-containing protein</fullName>
    </submittedName>
</protein>
<proteinExistence type="predicted"/>
<evidence type="ECO:0000313" key="2">
    <source>
        <dbReference type="EMBL" id="TWH77315.1"/>
    </source>
</evidence>
<dbReference type="Gene3D" id="1.40.20.10">
    <property type="entry name" value="CHAD domain"/>
    <property type="match status" value="1"/>
</dbReference>
<sequence length="515" mass="59018">MSVTRLTLRISAADLAVLRQHPLLTDCRIEPPYTQGQRYCYWDTPARLLMRQGIHLYLHQQGIDTWQGLTLTPEQAARYQILCEQKVLLKGHQLDLAAFEVLPKELKSILELMEPRLELVGEAHIQREYQLLQFRNGTQAILCIDIGYLQVGVEAGRRTESIHELGVVLHKGKLKKLLDGVTRLAADIPMFLEGQTLAQRCFRLQDQSAAEPLKATLPELQQPLAGPRLATTLEACQQTLLTNLQVLRAGRGLDNPEWVHQARVALRRIRTLLRLSHQLMPRRSQKLREALCPLAQKLGQWRDWDVFLQHTWPQWIAQVGAHPADALLQEFFQARRYQAIQEVQTELNQASCGRALLELEGLRVRLPAHDRLSARDMACTALRAGYRTWVTALQQIPAHPDPKTYHDLRIVLKKLRYTLDGCVDLFEGKKPKRWLKALTQAQEVLGQQNDQWQAIQVLRNLSIVRTGCAASLLQVEERRLILIDRAEEELTQAELLIEPSLKALQELPIFWKRSS</sequence>
<feature type="domain" description="CHAD" evidence="1">
    <location>
        <begin position="222"/>
        <end position="502"/>
    </location>
</feature>
<dbReference type="RefSeq" id="WP_170234315.1">
    <property type="nucleotide sequence ID" value="NZ_VLKG01000001.1"/>
</dbReference>